<evidence type="ECO:0000313" key="2">
    <source>
        <dbReference type="EMBL" id="CAL1675669.1"/>
    </source>
</evidence>
<sequence>MASVAREGLHLSRLSPPTREDVPAKVRRSNEGSEDGLETEKEYKVFFGHAGHGAYATMVSGIAQWQASVLAINHGLPHCSPVNHRTRGTRELPSVK</sequence>
<reference evidence="2" key="1">
    <citation type="submission" date="2024-04" db="EMBL/GenBank/DDBJ databases">
        <authorList>
            <consortium name="Molecular Ecology Group"/>
        </authorList>
    </citation>
    <scope>NUCLEOTIDE SEQUENCE</scope>
</reference>
<dbReference type="AlphaFoldDB" id="A0AAV2N7C9"/>
<evidence type="ECO:0000256" key="1">
    <source>
        <dbReference type="SAM" id="MobiDB-lite"/>
    </source>
</evidence>
<evidence type="ECO:0000313" key="3">
    <source>
        <dbReference type="Proteomes" id="UP001497644"/>
    </source>
</evidence>
<keyword evidence="3" id="KW-1185">Reference proteome</keyword>
<gene>
    <name evidence="2" type="ORF">LPLAT_LOCUS1996</name>
</gene>
<dbReference type="EMBL" id="OZ034834">
    <property type="protein sequence ID" value="CAL1675669.1"/>
    <property type="molecule type" value="Genomic_DNA"/>
</dbReference>
<protein>
    <submittedName>
        <fullName evidence="2">Uncharacterized protein</fullName>
    </submittedName>
</protein>
<feature type="compositionally biased region" description="Basic and acidic residues" evidence="1">
    <location>
        <begin position="18"/>
        <end position="31"/>
    </location>
</feature>
<feature type="region of interest" description="Disordered" evidence="1">
    <location>
        <begin position="1"/>
        <end position="39"/>
    </location>
</feature>
<name>A0AAV2N7C9_9HYME</name>
<proteinExistence type="predicted"/>
<accession>A0AAV2N7C9</accession>
<organism evidence="2 3">
    <name type="scientific">Lasius platythorax</name>
    <dbReference type="NCBI Taxonomy" id="488582"/>
    <lineage>
        <taxon>Eukaryota</taxon>
        <taxon>Metazoa</taxon>
        <taxon>Ecdysozoa</taxon>
        <taxon>Arthropoda</taxon>
        <taxon>Hexapoda</taxon>
        <taxon>Insecta</taxon>
        <taxon>Pterygota</taxon>
        <taxon>Neoptera</taxon>
        <taxon>Endopterygota</taxon>
        <taxon>Hymenoptera</taxon>
        <taxon>Apocrita</taxon>
        <taxon>Aculeata</taxon>
        <taxon>Formicoidea</taxon>
        <taxon>Formicidae</taxon>
        <taxon>Formicinae</taxon>
        <taxon>Lasius</taxon>
        <taxon>Lasius</taxon>
    </lineage>
</organism>
<dbReference type="Proteomes" id="UP001497644">
    <property type="component" value="Chromosome 11"/>
</dbReference>